<dbReference type="InterPro" id="IPR016181">
    <property type="entry name" value="Acyl_CoA_acyltransferase"/>
</dbReference>
<dbReference type="Gene3D" id="3.40.630.30">
    <property type="match status" value="1"/>
</dbReference>
<dbReference type="SUPFAM" id="SSF55729">
    <property type="entry name" value="Acyl-CoA N-acyltransferases (Nat)"/>
    <property type="match status" value="1"/>
</dbReference>
<dbReference type="Pfam" id="PF00583">
    <property type="entry name" value="Acetyltransf_1"/>
    <property type="match status" value="1"/>
</dbReference>
<gene>
    <name evidence="2" type="ORF">ERS075579_05126</name>
</gene>
<dbReference type="AlphaFoldDB" id="A0A0U0ZVS7"/>
<feature type="domain" description="N-acetyltransferase" evidence="1">
    <location>
        <begin position="112"/>
        <end position="238"/>
    </location>
</feature>
<evidence type="ECO:0000313" key="3">
    <source>
        <dbReference type="Proteomes" id="UP000045782"/>
    </source>
</evidence>
<dbReference type="EMBL" id="CSWP01000014">
    <property type="protein sequence ID" value="CPV72137.1"/>
    <property type="molecule type" value="Genomic_DNA"/>
</dbReference>
<keyword evidence="2" id="KW-0808">Transferase</keyword>
<name>A0A0U0ZVS7_9MYCO</name>
<evidence type="ECO:0000259" key="1">
    <source>
        <dbReference type="PROSITE" id="PS51186"/>
    </source>
</evidence>
<sequence length="238" mass="26135">MPNFSPIITDFWRTSLRRGTILKDAVDFQLAVSPELHEDTELMMLQTVAGKTSAIVTPELADRAGFDGFQPVSDTELRTRLDKAGLRLHGADNLFYFTDEARATLLAELPTGDIRLLTADDAAIFKAFESAATEEDLDDAQVELDHWAVFGSFDNGRLVGVASMYQWEDAPIMDLGVLVLPIFRGRGHARGLVRAAFRYACTRGYEPQYRCQLDNAASSALAPVAGLTLFGTLDVITS</sequence>
<dbReference type="PROSITE" id="PS51186">
    <property type="entry name" value="GNAT"/>
    <property type="match status" value="1"/>
</dbReference>
<dbReference type="CDD" id="cd04301">
    <property type="entry name" value="NAT_SF"/>
    <property type="match status" value="1"/>
</dbReference>
<dbReference type="Proteomes" id="UP000045782">
    <property type="component" value="Unassembled WGS sequence"/>
</dbReference>
<dbReference type="GO" id="GO:0016747">
    <property type="term" value="F:acyltransferase activity, transferring groups other than amino-acyl groups"/>
    <property type="evidence" value="ECO:0007669"/>
    <property type="project" value="InterPro"/>
</dbReference>
<protein>
    <submittedName>
        <fullName evidence="2">Putative acetyltransferase</fullName>
    </submittedName>
</protein>
<proteinExistence type="predicted"/>
<organism evidence="2 3">
    <name type="scientific">Mycobacteroides abscessus</name>
    <dbReference type="NCBI Taxonomy" id="36809"/>
    <lineage>
        <taxon>Bacteria</taxon>
        <taxon>Bacillati</taxon>
        <taxon>Actinomycetota</taxon>
        <taxon>Actinomycetes</taxon>
        <taxon>Mycobacteriales</taxon>
        <taxon>Mycobacteriaceae</taxon>
        <taxon>Mycobacteroides</taxon>
    </lineage>
</organism>
<reference evidence="2 3" key="1">
    <citation type="submission" date="2015-03" db="EMBL/GenBank/DDBJ databases">
        <authorList>
            <person name="Murphy D."/>
        </authorList>
    </citation>
    <scope>NUCLEOTIDE SEQUENCE [LARGE SCALE GENOMIC DNA]</scope>
    <source>
        <strain evidence="2 3">PAP088</strain>
    </source>
</reference>
<dbReference type="RefSeq" id="WP_005063246.1">
    <property type="nucleotide sequence ID" value="NZ_CP014951.1"/>
</dbReference>
<accession>A0A0U0ZVS7</accession>
<dbReference type="InterPro" id="IPR000182">
    <property type="entry name" value="GNAT_dom"/>
</dbReference>
<evidence type="ECO:0000313" key="2">
    <source>
        <dbReference type="EMBL" id="CPV72137.1"/>
    </source>
</evidence>